<proteinExistence type="predicted"/>
<protein>
    <submittedName>
        <fullName evidence="1">WG repeat-containing protein</fullName>
    </submittedName>
</protein>
<dbReference type="Pfam" id="PF14903">
    <property type="entry name" value="WG_beta_rep"/>
    <property type="match status" value="2"/>
</dbReference>
<dbReference type="AlphaFoldDB" id="A0AAU7E8J7"/>
<reference evidence="1" key="1">
    <citation type="submission" date="2024-05" db="EMBL/GenBank/DDBJ databases">
        <title>Campylobacter coli isolated from environmental waters in Slovenia.</title>
        <authorList>
            <person name="Zautner A.E."/>
            <person name="Bunk B."/>
            <person name="Riedel T."/>
            <person name="Sproeer C."/>
        </authorList>
    </citation>
    <scope>NUCLEOTIDE SEQUENCE</scope>
    <source>
        <strain evidence="1">CCS1377</strain>
    </source>
</reference>
<gene>
    <name evidence="1" type="ORF">AAH949_03080</name>
</gene>
<dbReference type="EMBL" id="CP155620">
    <property type="protein sequence ID" value="XBJ29831.1"/>
    <property type="molecule type" value="Genomic_DNA"/>
</dbReference>
<accession>A0AAU7E8J7</accession>
<dbReference type="InterPro" id="IPR032774">
    <property type="entry name" value="WG_beta_rep"/>
</dbReference>
<dbReference type="PANTHER" id="PTHR37841:SF1">
    <property type="entry name" value="DUF3298 DOMAIN-CONTAINING PROTEIN"/>
    <property type="match status" value="1"/>
</dbReference>
<evidence type="ECO:0000313" key="1">
    <source>
        <dbReference type="EMBL" id="XBJ29831.1"/>
    </source>
</evidence>
<dbReference type="PANTHER" id="PTHR37841">
    <property type="entry name" value="GLR2918 PROTEIN"/>
    <property type="match status" value="1"/>
</dbReference>
<organism evidence="1">
    <name type="scientific">Campylobacter sp. CCS1377</name>
    <dbReference type="NCBI Taxonomy" id="3158229"/>
    <lineage>
        <taxon>Bacteria</taxon>
        <taxon>Pseudomonadati</taxon>
        <taxon>Campylobacterota</taxon>
        <taxon>Epsilonproteobacteria</taxon>
        <taxon>Campylobacterales</taxon>
        <taxon>Campylobacteraceae</taxon>
        <taxon>Campylobacter</taxon>
    </lineage>
</organism>
<dbReference type="RefSeq" id="WP_348518947.1">
    <property type="nucleotide sequence ID" value="NZ_CP155620.1"/>
</dbReference>
<dbReference type="SUPFAM" id="SSF69360">
    <property type="entry name" value="Cell wall binding repeat"/>
    <property type="match status" value="1"/>
</dbReference>
<sequence length="173" mass="19933">MNYFSDSVFVVKKDEKLGLITLDGKTILEPKFILPDKWRNIKAPYIIFINNEKLTKIVIDDKTGFIDENGKMAIKAKYDSVSNFKEGFAAIKLNGKWGYIDKKGQMLVKPKFDFVSGFLNGFSEVRLNDKWGLINIKREFVIKPEFDKIDQVENAILIEKIENTALQVLMAKF</sequence>
<name>A0AAU7E8J7_9BACT</name>